<organism evidence="1 2">
    <name type="scientific">Paenibacillus septentrionalis</name>
    <dbReference type="NCBI Taxonomy" id="429342"/>
    <lineage>
        <taxon>Bacteria</taxon>
        <taxon>Bacillati</taxon>
        <taxon>Bacillota</taxon>
        <taxon>Bacilli</taxon>
        <taxon>Bacillales</taxon>
        <taxon>Paenibacillaceae</taxon>
        <taxon>Paenibacillus</taxon>
    </lineage>
</organism>
<dbReference type="InterPro" id="IPR008928">
    <property type="entry name" value="6-hairpin_glycosidase_sf"/>
</dbReference>
<comment type="caution">
    <text evidence="1">The sequence shown here is derived from an EMBL/GenBank/DDBJ whole genome shotgun (WGS) entry which is preliminary data.</text>
</comment>
<dbReference type="Gene3D" id="1.50.10.10">
    <property type="match status" value="1"/>
</dbReference>
<proteinExistence type="predicted"/>
<accession>A0ABW1V419</accession>
<dbReference type="EMBL" id="JBHSTE010000002">
    <property type="protein sequence ID" value="MFC6332090.1"/>
    <property type="molecule type" value="Genomic_DNA"/>
</dbReference>
<dbReference type="RefSeq" id="WP_379232088.1">
    <property type="nucleotide sequence ID" value="NZ_JBHSTE010000002.1"/>
</dbReference>
<keyword evidence="2" id="KW-1185">Reference proteome</keyword>
<evidence type="ECO:0008006" key="3">
    <source>
        <dbReference type="Google" id="ProtNLM"/>
    </source>
</evidence>
<sequence>MHRFIIAQLTGDNGIYTNYQDTEQQELVATGHEILSESMGLAMRYYTRTGQESQFEQAWKLTERQFNMESGFSYRFSPKHNKLYTVNAAVDDLRIIRALYEAADRFEQNNYREQAERLGKRFLNYNSKEDRLFDFYDDYYKMTNSFITLCYIDLRTLQLIADETALIENMLQLVQNGYLSDEFPFYETRYLYEEAAYQSEDINTVESLLTILSLVEVGKQQARSIDYIKTQVEQGTLYGRYSRDGKPLTDIQSTAIYAITAIIGSELRDEKLYRDSIERMEQFQVLEQDSELYGAYGDIASRQAYSFDNLHALLAYSY</sequence>
<dbReference type="Proteomes" id="UP001596233">
    <property type="component" value="Unassembled WGS sequence"/>
</dbReference>
<protein>
    <recommendedName>
        <fullName evidence="3">Glycosyl hydrolase</fullName>
    </recommendedName>
</protein>
<dbReference type="InterPro" id="IPR012341">
    <property type="entry name" value="6hp_glycosidase-like_sf"/>
</dbReference>
<name>A0ABW1V419_9BACL</name>
<evidence type="ECO:0000313" key="1">
    <source>
        <dbReference type="EMBL" id="MFC6332090.1"/>
    </source>
</evidence>
<reference evidence="2" key="1">
    <citation type="journal article" date="2019" name="Int. J. Syst. Evol. Microbiol.">
        <title>The Global Catalogue of Microorganisms (GCM) 10K type strain sequencing project: providing services to taxonomists for standard genome sequencing and annotation.</title>
        <authorList>
            <consortium name="The Broad Institute Genomics Platform"/>
            <consortium name="The Broad Institute Genome Sequencing Center for Infectious Disease"/>
            <person name="Wu L."/>
            <person name="Ma J."/>
        </authorList>
    </citation>
    <scope>NUCLEOTIDE SEQUENCE [LARGE SCALE GENOMIC DNA]</scope>
    <source>
        <strain evidence="2">PCU 280</strain>
    </source>
</reference>
<gene>
    <name evidence="1" type="ORF">ACFP56_05600</name>
</gene>
<evidence type="ECO:0000313" key="2">
    <source>
        <dbReference type="Proteomes" id="UP001596233"/>
    </source>
</evidence>
<dbReference type="SUPFAM" id="SSF48208">
    <property type="entry name" value="Six-hairpin glycosidases"/>
    <property type="match status" value="1"/>
</dbReference>